<sequence length="492" mass="55974">MKKKITIVIIVLVALITVNFAADGCGEKSMVLSNFELAASKLGFNGYKTLNLTVSATEHQEALLNVLQIAGYFHSEQLWQAINALKVKDPVATFKQIYSVVKASGANQDDPSKFDAKILRKNFGEGTELDVQDIMDLILYLAQYAFNRKFGQERDEVVVQNWMTKYKDEYLKEAEILQLIDCEIPKYKNYDVAWIAGASRFNMITRIIDYYYAISKYNIKINSNVAVLTGDRELWANIDGVVPTVLEKLIHAYQKNLNLDLLNIDNSDIKRVDEGKEYILGLAKKYHIKLNSSSPFIQYTNLSECPAGCFPNRLYPNYIESGGIRLNEALMVRDLTDTIFSSKVITIIDETVGVDSYRPTTESTVRDATVKFLEKVINTNDYVNKKEFIILFQSNNPFILRQTIATQRQVNEVVDYYNKLYGKEYSIQVDGIGYKCKADVSIIHSEFAALILEKWKDATNKNKGLSSKRSINDLQFQTRSHFTTILPMLAIS</sequence>
<organism evidence="1 2">
    <name type="scientific">Orientia tsutsugamushi</name>
    <name type="common">Rickettsia tsutsugamushi</name>
    <dbReference type="NCBI Taxonomy" id="784"/>
    <lineage>
        <taxon>Bacteria</taxon>
        <taxon>Pseudomonadati</taxon>
        <taxon>Pseudomonadota</taxon>
        <taxon>Alphaproteobacteria</taxon>
        <taxon>Rickettsiales</taxon>
        <taxon>Rickettsiaceae</taxon>
        <taxon>Rickettsieae</taxon>
        <taxon>Orientia</taxon>
    </lineage>
</organism>
<gene>
    <name evidence="1" type="ORF">FPW1038_01585</name>
</gene>
<dbReference type="Proteomes" id="UP000244889">
    <property type="component" value="Unassembled WGS sequence"/>
</dbReference>
<evidence type="ECO:0000313" key="2">
    <source>
        <dbReference type="Proteomes" id="UP000244889"/>
    </source>
</evidence>
<protein>
    <submittedName>
        <fullName evidence="1">Uncharacterized protein</fullName>
    </submittedName>
</protein>
<dbReference type="EMBL" id="OOHR01000009">
    <property type="protein sequence ID" value="SPM45033.1"/>
    <property type="molecule type" value="Genomic_DNA"/>
</dbReference>
<proteinExistence type="predicted"/>
<accession>A0A2R8F1G5</accession>
<name>A0A2R8F1G5_ORITS</name>
<reference evidence="2" key="1">
    <citation type="submission" date="2018-03" db="EMBL/GenBank/DDBJ databases">
        <authorList>
            <person name="Batty M. E."/>
            <person name="Batty M E."/>
        </authorList>
    </citation>
    <scope>NUCLEOTIDE SEQUENCE [LARGE SCALE GENOMIC DNA]</scope>
</reference>
<dbReference type="AlphaFoldDB" id="A0A2R8F1G5"/>
<dbReference type="RefSeq" id="WP_108839775.1">
    <property type="nucleotide sequence ID" value="NZ_OOHR01000009.1"/>
</dbReference>
<evidence type="ECO:0000313" key="1">
    <source>
        <dbReference type="EMBL" id="SPM45033.1"/>
    </source>
</evidence>